<evidence type="ECO:0000313" key="3">
    <source>
        <dbReference type="Proteomes" id="UP000271937"/>
    </source>
</evidence>
<reference evidence="2 3" key="1">
    <citation type="submission" date="2018-11" db="EMBL/GenBank/DDBJ databases">
        <title>Flavobacterium sp. nov., YIM 102600 draft genome.</title>
        <authorList>
            <person name="Li G."/>
            <person name="Jiang Y."/>
        </authorList>
    </citation>
    <scope>NUCLEOTIDE SEQUENCE [LARGE SCALE GENOMIC DNA]</scope>
    <source>
        <strain evidence="2 3">YIM 102600</strain>
    </source>
</reference>
<protein>
    <submittedName>
        <fullName evidence="2">N-acetyltransferase</fullName>
    </submittedName>
</protein>
<dbReference type="Gene3D" id="3.40.630.30">
    <property type="match status" value="1"/>
</dbReference>
<dbReference type="GO" id="GO:0016747">
    <property type="term" value="F:acyltransferase activity, transferring groups other than amino-acyl groups"/>
    <property type="evidence" value="ECO:0007669"/>
    <property type="project" value="InterPro"/>
</dbReference>
<dbReference type="OrthoDB" id="9811523at2"/>
<dbReference type="PANTHER" id="PTHR43792">
    <property type="entry name" value="GNAT FAMILY, PUTATIVE (AFU_ORTHOLOGUE AFUA_3G00765)-RELATED-RELATED"/>
    <property type="match status" value="1"/>
</dbReference>
<dbReference type="RefSeq" id="WP_125011833.1">
    <property type="nucleotide sequence ID" value="NZ_RQVR01000003.1"/>
</dbReference>
<dbReference type="InterPro" id="IPR051531">
    <property type="entry name" value="N-acetyltransferase"/>
</dbReference>
<dbReference type="InterPro" id="IPR000182">
    <property type="entry name" value="GNAT_dom"/>
</dbReference>
<evidence type="ECO:0000259" key="1">
    <source>
        <dbReference type="PROSITE" id="PS51186"/>
    </source>
</evidence>
<gene>
    <name evidence="2" type="ORF">EG849_04190</name>
</gene>
<dbReference type="SUPFAM" id="SSF55729">
    <property type="entry name" value="Acyl-CoA N-acyltransferases (Nat)"/>
    <property type="match status" value="1"/>
</dbReference>
<dbReference type="PANTHER" id="PTHR43792:SF1">
    <property type="entry name" value="N-ACETYLTRANSFERASE DOMAIN-CONTAINING PROTEIN"/>
    <property type="match status" value="1"/>
</dbReference>
<evidence type="ECO:0000313" key="2">
    <source>
        <dbReference type="EMBL" id="RRJ93516.1"/>
    </source>
</evidence>
<sequence>MDPLEIHTARLHIRNLQPKDLNDFHSYRSNPEISKYQGFDVMDLSQAEKFIASQQNKMFGKPGQWIQYAIEEKTLGKLIGDCAIKLDESDKRIAEIGITISHHYQQQGFAKEAMLGLMDFLFAVKKIHRIKETVDVENSASIKLIESIGFRKEGHFIENIFFNEKWGSEFQYAMLKSEWRKK</sequence>
<comment type="caution">
    <text evidence="2">The sequence shown here is derived from an EMBL/GenBank/DDBJ whole genome shotgun (WGS) entry which is preliminary data.</text>
</comment>
<dbReference type="Pfam" id="PF13302">
    <property type="entry name" value="Acetyltransf_3"/>
    <property type="match status" value="1"/>
</dbReference>
<proteinExistence type="predicted"/>
<feature type="domain" description="N-acetyltransferase" evidence="1">
    <location>
        <begin position="11"/>
        <end position="177"/>
    </location>
</feature>
<keyword evidence="3" id="KW-1185">Reference proteome</keyword>
<keyword evidence="2" id="KW-0808">Transferase</keyword>
<name>A0A3P3WH68_9FLAO</name>
<dbReference type="Proteomes" id="UP000271937">
    <property type="component" value="Unassembled WGS sequence"/>
</dbReference>
<dbReference type="InterPro" id="IPR016181">
    <property type="entry name" value="Acyl_CoA_acyltransferase"/>
</dbReference>
<dbReference type="AlphaFoldDB" id="A0A3P3WH68"/>
<accession>A0A3P3WH68</accession>
<dbReference type="EMBL" id="RQVR01000003">
    <property type="protein sequence ID" value="RRJ93516.1"/>
    <property type="molecule type" value="Genomic_DNA"/>
</dbReference>
<dbReference type="PROSITE" id="PS51186">
    <property type="entry name" value="GNAT"/>
    <property type="match status" value="1"/>
</dbReference>
<organism evidence="2 3">
    <name type="scientific">Flavobacterium macacae</name>
    <dbReference type="NCBI Taxonomy" id="2488993"/>
    <lineage>
        <taxon>Bacteria</taxon>
        <taxon>Pseudomonadati</taxon>
        <taxon>Bacteroidota</taxon>
        <taxon>Flavobacteriia</taxon>
        <taxon>Flavobacteriales</taxon>
        <taxon>Flavobacteriaceae</taxon>
        <taxon>Flavobacterium</taxon>
    </lineage>
</organism>